<comment type="caution">
    <text evidence="1">The sequence shown here is derived from an EMBL/GenBank/DDBJ whole genome shotgun (WGS) entry which is preliminary data.</text>
</comment>
<dbReference type="RefSeq" id="WP_347921161.1">
    <property type="nucleotide sequence ID" value="NZ_JBDXMX010000005.1"/>
</dbReference>
<name>A0ABV0ILR4_9MICC</name>
<gene>
    <name evidence="1" type="ORF">ABDK96_12795</name>
</gene>
<keyword evidence="2" id="KW-1185">Reference proteome</keyword>
<evidence type="ECO:0000313" key="1">
    <source>
        <dbReference type="EMBL" id="MEO9248559.1"/>
    </source>
</evidence>
<dbReference type="Proteomes" id="UP001484097">
    <property type="component" value="Unassembled WGS sequence"/>
</dbReference>
<accession>A0ABV0ILR4</accession>
<proteinExistence type="predicted"/>
<protein>
    <submittedName>
        <fullName evidence="1">Molybdopterin-guanine dinucleotide biosynthesis protein</fullName>
    </submittedName>
</protein>
<dbReference type="EMBL" id="JBDXMX010000005">
    <property type="protein sequence ID" value="MEO9248559.1"/>
    <property type="molecule type" value="Genomic_DNA"/>
</dbReference>
<evidence type="ECO:0000313" key="2">
    <source>
        <dbReference type="Proteomes" id="UP001484097"/>
    </source>
</evidence>
<sequence length="94" mass="9694">MPETLTAELMAALELGDAAVDIPRLARIARIAAATSGNDDDAAATAFIAGYAAGLAEGTGQAGFDRAHRASLFGIERLLGRAVAEDAERNRPAR</sequence>
<organism evidence="1 2">
    <name type="scientific">Citricoccus nitrophenolicus</name>
    <dbReference type="NCBI Taxonomy" id="863575"/>
    <lineage>
        <taxon>Bacteria</taxon>
        <taxon>Bacillati</taxon>
        <taxon>Actinomycetota</taxon>
        <taxon>Actinomycetes</taxon>
        <taxon>Micrococcales</taxon>
        <taxon>Micrococcaceae</taxon>
        <taxon>Citricoccus</taxon>
    </lineage>
</organism>
<reference evidence="1 2" key="1">
    <citation type="submission" date="2024-05" db="EMBL/GenBank/DDBJ databases">
        <authorList>
            <person name="Yi C."/>
        </authorList>
    </citation>
    <scope>NUCLEOTIDE SEQUENCE [LARGE SCALE GENOMIC DNA]</scope>
    <source>
        <strain evidence="1 2">XS13</strain>
    </source>
</reference>